<evidence type="ECO:0000256" key="2">
    <source>
        <dbReference type="ARBA" id="ARBA00022692"/>
    </source>
</evidence>
<dbReference type="AlphaFoldDB" id="A0A1H9WCP2"/>
<dbReference type="GO" id="GO:0016020">
    <property type="term" value="C:membrane"/>
    <property type="evidence" value="ECO:0007669"/>
    <property type="project" value="UniProtKB-SubCell"/>
</dbReference>
<proteinExistence type="predicted"/>
<dbReference type="InterPro" id="IPR009908">
    <property type="entry name" value="Methylamine_util_MauE"/>
</dbReference>
<evidence type="ECO:0000313" key="7">
    <source>
        <dbReference type="EMBL" id="SES31437.1"/>
    </source>
</evidence>
<evidence type="ECO:0000256" key="1">
    <source>
        <dbReference type="ARBA" id="ARBA00004141"/>
    </source>
</evidence>
<evidence type="ECO:0000256" key="4">
    <source>
        <dbReference type="ARBA" id="ARBA00023136"/>
    </source>
</evidence>
<name>A0A1H9WCP2_9SPHI</name>
<feature type="domain" description="Methylamine utilisation protein MauE" evidence="6">
    <location>
        <begin position="69"/>
        <end position="193"/>
    </location>
</feature>
<gene>
    <name evidence="7" type="ORF">SAMN04488023_1703</name>
</gene>
<feature type="transmembrane region" description="Helical" evidence="5">
    <location>
        <begin position="137"/>
        <end position="159"/>
    </location>
</feature>
<organism evidence="7 8">
    <name type="scientific">Pedobacter rhizosphaerae</name>
    <dbReference type="NCBI Taxonomy" id="390241"/>
    <lineage>
        <taxon>Bacteria</taxon>
        <taxon>Pseudomonadati</taxon>
        <taxon>Bacteroidota</taxon>
        <taxon>Sphingobacteriia</taxon>
        <taxon>Sphingobacteriales</taxon>
        <taxon>Sphingobacteriaceae</taxon>
        <taxon>Pedobacter</taxon>
    </lineage>
</organism>
<protein>
    <recommendedName>
        <fullName evidence="6">Methylamine utilisation protein MauE domain-containing protein</fullName>
    </recommendedName>
</protein>
<feature type="transmembrane region" description="Helical" evidence="5">
    <location>
        <begin position="67"/>
        <end position="89"/>
    </location>
</feature>
<reference evidence="7 8" key="1">
    <citation type="submission" date="2016-10" db="EMBL/GenBank/DDBJ databases">
        <authorList>
            <person name="de Groot N.N."/>
        </authorList>
    </citation>
    <scope>NUCLEOTIDE SEQUENCE [LARGE SCALE GENOMIC DNA]</scope>
    <source>
        <strain evidence="7 8">DSM 18610</strain>
    </source>
</reference>
<keyword evidence="2 5" id="KW-0812">Transmembrane</keyword>
<keyword evidence="8" id="KW-1185">Reference proteome</keyword>
<sequence>MVCTDFLGRFNLPLKYGNCRCCYRQIPASKGFTTSEISIRLFGGDIKNEKQLVMDNKDKAKFDSYEFWLLLSSALLILLWGYAAFSKFADYGRFVAQMKLAPLPLMKHLAPVLGIVVPLTELVIIGLLFSERFRKTGLWLSFLLLLSFTVYISIMLLSGLSLPCTCGGLISKLGWRQHLIFNASFMLISLLPFLWTRIFSKVYSPRSIYK</sequence>
<dbReference type="Proteomes" id="UP000199572">
    <property type="component" value="Unassembled WGS sequence"/>
</dbReference>
<accession>A0A1H9WCP2</accession>
<evidence type="ECO:0000256" key="5">
    <source>
        <dbReference type="SAM" id="Phobius"/>
    </source>
</evidence>
<comment type="subcellular location">
    <subcellularLocation>
        <location evidence="1">Membrane</location>
        <topology evidence="1">Multi-pass membrane protein</topology>
    </subcellularLocation>
</comment>
<dbReference type="Pfam" id="PF07291">
    <property type="entry name" value="MauE"/>
    <property type="match status" value="1"/>
</dbReference>
<dbReference type="STRING" id="390241.SAMN04488023_1703"/>
<dbReference type="GO" id="GO:0030416">
    <property type="term" value="P:methylamine metabolic process"/>
    <property type="evidence" value="ECO:0007669"/>
    <property type="project" value="InterPro"/>
</dbReference>
<feature type="transmembrane region" description="Helical" evidence="5">
    <location>
        <begin position="109"/>
        <end position="130"/>
    </location>
</feature>
<evidence type="ECO:0000256" key="3">
    <source>
        <dbReference type="ARBA" id="ARBA00022989"/>
    </source>
</evidence>
<keyword evidence="3 5" id="KW-1133">Transmembrane helix</keyword>
<dbReference type="EMBL" id="FOGG01000070">
    <property type="protein sequence ID" value="SES31437.1"/>
    <property type="molecule type" value="Genomic_DNA"/>
</dbReference>
<evidence type="ECO:0000259" key="6">
    <source>
        <dbReference type="Pfam" id="PF07291"/>
    </source>
</evidence>
<keyword evidence="4 5" id="KW-0472">Membrane</keyword>
<evidence type="ECO:0000313" key="8">
    <source>
        <dbReference type="Proteomes" id="UP000199572"/>
    </source>
</evidence>
<feature type="transmembrane region" description="Helical" evidence="5">
    <location>
        <begin position="179"/>
        <end position="200"/>
    </location>
</feature>